<dbReference type="InterPro" id="IPR039398">
    <property type="entry name" value="Deltex_fam"/>
</dbReference>
<protein>
    <recommendedName>
        <fullName evidence="9">E3 ubiquitin-protein ligase</fullName>
        <ecNumber evidence="9">2.3.2.27</ecNumber>
    </recommendedName>
</protein>
<dbReference type="InterPro" id="IPR013083">
    <property type="entry name" value="Znf_RING/FYVE/PHD"/>
</dbReference>
<keyword evidence="9" id="KW-0963">Cytoplasm</keyword>
<dbReference type="Pfam" id="PF13639">
    <property type="entry name" value="zf-RING_2"/>
    <property type="match status" value="1"/>
</dbReference>
<keyword evidence="5 9" id="KW-0479">Metal-binding</keyword>
<evidence type="ECO:0000256" key="3">
    <source>
        <dbReference type="ARBA" id="ARBA00009413"/>
    </source>
</evidence>
<dbReference type="GO" id="GO:0007219">
    <property type="term" value="P:Notch signaling pathway"/>
    <property type="evidence" value="ECO:0007669"/>
    <property type="project" value="InterPro"/>
</dbReference>
<sequence length="478" mass="53359">MPPPKTETKGASGTQRKDNQPKVQPFKNKGKTKEMVVQKSPSMTKYEFITDISVIIDEDNYRDPARLTTILQSYIHEKKGSSYIVRGTFDVLDKLAAYLSTVKHLASPATQGPTCLQDEHASPQVKPLDVSGFVMAYIEQKCAKELEKIQGKSFAIETQPDPRTVRNKGSSSTVRVTFRSHHGSSNPAHADFVRQRFITFYQRTASDLQVSSVPVGTHDHKDLQRRFPLLIFKHSHNRNEVTVTGSFVHIAKLKEFLLQKTRSSSKSPVNKGPADTPSRSTPGPSSAQSKDPEEETCPICMDVIVATEKQTLRCKHSFCRNCLKKAFDYKPVCPTCGELYGTLKGTQPDGGRMTVTKNSASLPGYEKHGTIMIHYHIPSGIQKQEHPNPGQPYEGATRSAYLPDSLEGKKILTLLKRAFDQRLVFTVGRSTTSGRNNVVTWNDIHHKTSTHGGPTNFGYPDPDYFSRLRDELKVKGLE</sequence>
<dbReference type="OrthoDB" id="527344at2759"/>
<dbReference type="GO" id="GO:0016567">
    <property type="term" value="P:protein ubiquitination"/>
    <property type="evidence" value="ECO:0007669"/>
    <property type="project" value="UniProtKB-UniRule"/>
</dbReference>
<evidence type="ECO:0000256" key="5">
    <source>
        <dbReference type="ARBA" id="ARBA00022723"/>
    </source>
</evidence>
<keyword evidence="6 8" id="KW-0863">Zinc-finger</keyword>
<dbReference type="RefSeq" id="XP_029295248.1">
    <property type="nucleotide sequence ID" value="XM_029439388.1"/>
</dbReference>
<dbReference type="Gene3D" id="3.30.40.10">
    <property type="entry name" value="Zinc/RING finger domain, C3HC4 (zinc finger)"/>
    <property type="match status" value="1"/>
</dbReference>
<dbReference type="GO" id="GO:0005737">
    <property type="term" value="C:cytoplasm"/>
    <property type="evidence" value="ECO:0007669"/>
    <property type="project" value="UniProtKB-SubCell"/>
</dbReference>
<organism evidence="12 13">
    <name type="scientific">Cottoperca gobio</name>
    <name type="common">Frogmouth</name>
    <name type="synonym">Aphritis gobio</name>
    <dbReference type="NCBI Taxonomy" id="56716"/>
    <lineage>
        <taxon>Eukaryota</taxon>
        <taxon>Metazoa</taxon>
        <taxon>Chordata</taxon>
        <taxon>Craniata</taxon>
        <taxon>Vertebrata</taxon>
        <taxon>Euteleostomi</taxon>
        <taxon>Actinopterygii</taxon>
        <taxon>Neopterygii</taxon>
        <taxon>Teleostei</taxon>
        <taxon>Neoteleostei</taxon>
        <taxon>Acanthomorphata</taxon>
        <taxon>Eupercaria</taxon>
        <taxon>Perciformes</taxon>
        <taxon>Notothenioidei</taxon>
        <taxon>Bovichtidae</taxon>
        <taxon>Cottoperca</taxon>
    </lineage>
</organism>
<dbReference type="GO" id="GO:0061630">
    <property type="term" value="F:ubiquitin protein ligase activity"/>
    <property type="evidence" value="ECO:0007669"/>
    <property type="project" value="UniProtKB-UniRule"/>
</dbReference>
<feature type="domain" description="RING-type" evidence="11">
    <location>
        <begin position="297"/>
        <end position="336"/>
    </location>
</feature>
<evidence type="ECO:0000256" key="7">
    <source>
        <dbReference type="ARBA" id="ARBA00022833"/>
    </source>
</evidence>
<evidence type="ECO:0000256" key="10">
    <source>
        <dbReference type="SAM" id="MobiDB-lite"/>
    </source>
</evidence>
<dbReference type="FunCoup" id="A0A6J2Q9X7">
    <property type="interactions" value="55"/>
</dbReference>
<dbReference type="InterPro" id="IPR001841">
    <property type="entry name" value="Znf_RING"/>
</dbReference>
<dbReference type="Proteomes" id="UP000504630">
    <property type="component" value="Chromosome 9"/>
</dbReference>
<accession>A0A6J2Q9X7</accession>
<feature type="region of interest" description="Disordered" evidence="10">
    <location>
        <begin position="1"/>
        <end position="34"/>
    </location>
</feature>
<dbReference type="KEGG" id="cgob:115013256"/>
<proteinExistence type="inferred from homology"/>
<feature type="region of interest" description="Disordered" evidence="10">
    <location>
        <begin position="261"/>
        <end position="293"/>
    </location>
</feature>
<comment type="pathway">
    <text evidence="2 9">Protein modification; protein ubiquitination.</text>
</comment>
<feature type="compositionally biased region" description="Polar residues" evidence="10">
    <location>
        <begin position="277"/>
        <end position="289"/>
    </location>
</feature>
<evidence type="ECO:0000256" key="6">
    <source>
        <dbReference type="ARBA" id="ARBA00022771"/>
    </source>
</evidence>
<dbReference type="InterPro" id="IPR039396">
    <property type="entry name" value="Deltex_C"/>
</dbReference>
<comment type="subcellular location">
    <subcellularLocation>
        <location evidence="9">Cytoplasm</location>
    </subcellularLocation>
</comment>
<comment type="similarity">
    <text evidence="3 9">Belongs to the Deltex family.</text>
</comment>
<evidence type="ECO:0000313" key="12">
    <source>
        <dbReference type="Proteomes" id="UP000504630"/>
    </source>
</evidence>
<reference evidence="13" key="1">
    <citation type="submission" date="2025-08" db="UniProtKB">
        <authorList>
            <consortium name="RefSeq"/>
        </authorList>
    </citation>
    <scope>IDENTIFICATION</scope>
</reference>
<evidence type="ECO:0000256" key="4">
    <source>
        <dbReference type="ARBA" id="ARBA00022679"/>
    </source>
</evidence>
<gene>
    <name evidence="13" type="primary">LOC115013256</name>
</gene>
<keyword evidence="12" id="KW-1185">Reference proteome</keyword>
<dbReference type="CDD" id="cd09633">
    <property type="entry name" value="Deltex_C"/>
    <property type="match status" value="1"/>
</dbReference>
<dbReference type="PROSITE" id="PS50089">
    <property type="entry name" value="ZF_RING_2"/>
    <property type="match status" value="1"/>
</dbReference>
<dbReference type="PROSITE" id="PS00518">
    <property type="entry name" value="ZF_RING_1"/>
    <property type="match status" value="1"/>
</dbReference>
<dbReference type="SMART" id="SM00184">
    <property type="entry name" value="RING"/>
    <property type="match status" value="1"/>
</dbReference>
<comment type="catalytic activity">
    <reaction evidence="1 9">
        <text>S-ubiquitinyl-[E2 ubiquitin-conjugating enzyme]-L-cysteine + [acceptor protein]-L-lysine = [E2 ubiquitin-conjugating enzyme]-L-cysteine + N(6)-ubiquitinyl-[acceptor protein]-L-lysine.</text>
        <dbReference type="EC" id="2.3.2.27"/>
    </reaction>
</comment>
<dbReference type="Pfam" id="PF18102">
    <property type="entry name" value="DTC"/>
    <property type="match status" value="1"/>
</dbReference>
<dbReference type="PANTHER" id="PTHR12622">
    <property type="entry name" value="DELTEX-RELATED"/>
    <property type="match status" value="1"/>
</dbReference>
<evidence type="ECO:0000256" key="1">
    <source>
        <dbReference type="ARBA" id="ARBA00000900"/>
    </source>
</evidence>
<dbReference type="AlphaFoldDB" id="A0A6J2Q9X7"/>
<evidence type="ECO:0000256" key="8">
    <source>
        <dbReference type="PROSITE-ProRule" id="PRU00175"/>
    </source>
</evidence>
<dbReference type="Gene3D" id="3.30.390.130">
    <property type="match status" value="1"/>
</dbReference>
<dbReference type="UniPathway" id="UPA00143"/>
<dbReference type="InParanoid" id="A0A6J2Q9X7"/>
<keyword evidence="7 9" id="KW-0862">Zinc</keyword>
<dbReference type="SUPFAM" id="SSF57850">
    <property type="entry name" value="RING/U-box"/>
    <property type="match status" value="1"/>
</dbReference>
<dbReference type="InterPro" id="IPR039399">
    <property type="entry name" value="Deltex_C_sf"/>
</dbReference>
<evidence type="ECO:0000259" key="11">
    <source>
        <dbReference type="PROSITE" id="PS50089"/>
    </source>
</evidence>
<dbReference type="GeneID" id="115013256"/>
<dbReference type="EC" id="2.3.2.27" evidence="9"/>
<dbReference type="GO" id="GO:0008270">
    <property type="term" value="F:zinc ion binding"/>
    <property type="evidence" value="ECO:0007669"/>
    <property type="project" value="UniProtKB-KW"/>
</dbReference>
<evidence type="ECO:0000313" key="13">
    <source>
        <dbReference type="RefSeq" id="XP_029295248.1"/>
    </source>
</evidence>
<evidence type="ECO:0000256" key="2">
    <source>
        <dbReference type="ARBA" id="ARBA00004906"/>
    </source>
</evidence>
<evidence type="ECO:0000256" key="9">
    <source>
        <dbReference type="RuleBase" id="RU367105"/>
    </source>
</evidence>
<name>A0A6J2Q9X7_COTGO</name>
<dbReference type="InterPro" id="IPR017907">
    <property type="entry name" value="Znf_RING_CS"/>
</dbReference>
<keyword evidence="4 9" id="KW-0808">Transferase</keyword>